<dbReference type="GeneID" id="38110974"/>
<proteinExistence type="predicted"/>
<protein>
    <recommendedName>
        <fullName evidence="2">Brix domain-containing protein</fullName>
    </recommendedName>
</protein>
<feature type="domain" description="Brix" evidence="2">
    <location>
        <begin position="33"/>
        <end position="345"/>
    </location>
</feature>
<reference evidence="3 4" key="1">
    <citation type="journal article" date="2018" name="IMA Fungus">
        <title>IMA Genome-F 9: Draft genome sequence of Annulohypoxylon stygium, Aspergillus mulundensis, Berkeleyomyces basicola (syn. Thielaviopsis basicola), Ceratocystis smalleyi, two Cercospora beticola strains, Coleophoma cylindrospora, Fusarium fracticaudum, Phialophora cf. hyalina, and Morchella septimelata.</title>
        <authorList>
            <person name="Wingfield B.D."/>
            <person name="Bills G.F."/>
            <person name="Dong Y."/>
            <person name="Huang W."/>
            <person name="Nel W.J."/>
            <person name="Swalarsk-Parry B.S."/>
            <person name="Vaghefi N."/>
            <person name="Wilken P.M."/>
            <person name="An Z."/>
            <person name="de Beer Z.W."/>
            <person name="De Vos L."/>
            <person name="Chen L."/>
            <person name="Duong T.A."/>
            <person name="Gao Y."/>
            <person name="Hammerbacher A."/>
            <person name="Kikkert J.R."/>
            <person name="Li Y."/>
            <person name="Li H."/>
            <person name="Li K."/>
            <person name="Li Q."/>
            <person name="Liu X."/>
            <person name="Ma X."/>
            <person name="Naidoo K."/>
            <person name="Pethybridge S.J."/>
            <person name="Sun J."/>
            <person name="Steenkamp E.T."/>
            <person name="van der Nest M.A."/>
            <person name="van Wyk S."/>
            <person name="Wingfield M.J."/>
            <person name="Xiong C."/>
            <person name="Yue Q."/>
            <person name="Zhang X."/>
        </authorList>
    </citation>
    <scope>NUCLEOTIDE SEQUENCE [LARGE SCALE GENOMIC DNA]</scope>
    <source>
        <strain evidence="3 4">DSM 5745</strain>
    </source>
</reference>
<dbReference type="AlphaFoldDB" id="A0A3D8T3Z4"/>
<dbReference type="GO" id="GO:0019843">
    <property type="term" value="F:rRNA binding"/>
    <property type="evidence" value="ECO:0007669"/>
    <property type="project" value="InterPro"/>
</dbReference>
<dbReference type="PANTHER" id="PTHR12661">
    <property type="entry name" value="PETER PAN-RELATED"/>
    <property type="match status" value="1"/>
</dbReference>
<dbReference type="OrthoDB" id="10261452at2759"/>
<feature type="compositionally biased region" description="Basic and acidic residues" evidence="1">
    <location>
        <begin position="373"/>
        <end position="400"/>
    </location>
</feature>
<dbReference type="GO" id="GO:0000027">
    <property type="term" value="P:ribosomal large subunit assembly"/>
    <property type="evidence" value="ECO:0007669"/>
    <property type="project" value="TreeGrafter"/>
</dbReference>
<dbReference type="Pfam" id="PF04427">
    <property type="entry name" value="Brix"/>
    <property type="match status" value="1"/>
</dbReference>
<evidence type="ECO:0000313" key="3">
    <source>
        <dbReference type="EMBL" id="RDW93282.1"/>
    </source>
</evidence>
<evidence type="ECO:0000313" key="4">
    <source>
        <dbReference type="Proteomes" id="UP000256690"/>
    </source>
</evidence>
<gene>
    <name evidence="3" type="ORF">DSM5745_00604</name>
</gene>
<dbReference type="PANTHER" id="PTHR12661:SF5">
    <property type="entry name" value="SUPPRESSOR OF SWI4 1 HOMOLOG"/>
    <property type="match status" value="1"/>
</dbReference>
<dbReference type="GO" id="GO:0030687">
    <property type="term" value="C:preribosome, large subunit precursor"/>
    <property type="evidence" value="ECO:0007669"/>
    <property type="project" value="TreeGrafter"/>
</dbReference>
<dbReference type="PROSITE" id="PS50833">
    <property type="entry name" value="BRIX"/>
    <property type="match status" value="1"/>
</dbReference>
<dbReference type="EMBL" id="PVWQ01000001">
    <property type="protein sequence ID" value="RDW93282.1"/>
    <property type="molecule type" value="Genomic_DNA"/>
</dbReference>
<dbReference type="STRING" id="1810919.A0A3D8T3Z4"/>
<evidence type="ECO:0000256" key="1">
    <source>
        <dbReference type="SAM" id="MobiDB-lite"/>
    </source>
</evidence>
<evidence type="ECO:0000259" key="2">
    <source>
        <dbReference type="PROSITE" id="PS50833"/>
    </source>
</evidence>
<dbReference type="InterPro" id="IPR007109">
    <property type="entry name" value="Brix"/>
</dbReference>
<dbReference type="RefSeq" id="XP_026608465.1">
    <property type="nucleotide sequence ID" value="XM_026742620.1"/>
</dbReference>
<feature type="compositionally biased region" description="Acidic residues" evidence="1">
    <location>
        <begin position="401"/>
        <end position="445"/>
    </location>
</feature>
<accession>A0A3D8T3Z4</accession>
<keyword evidence="4" id="KW-1185">Reference proteome</keyword>
<dbReference type="GO" id="GO:0006364">
    <property type="term" value="P:rRNA processing"/>
    <property type="evidence" value="ECO:0007669"/>
    <property type="project" value="InterPro"/>
</dbReference>
<feature type="region of interest" description="Disordered" evidence="1">
    <location>
        <begin position="1"/>
        <end position="31"/>
    </location>
</feature>
<comment type="caution">
    <text evidence="3">The sequence shown here is derived from an EMBL/GenBank/DDBJ whole genome shotgun (WGS) entry which is preliminary data.</text>
</comment>
<feature type="region of interest" description="Disordered" evidence="1">
    <location>
        <begin position="373"/>
        <end position="445"/>
    </location>
</feature>
<dbReference type="InterPro" id="IPR045112">
    <property type="entry name" value="PPAN-like"/>
</dbReference>
<name>A0A3D8T3Z4_9EURO</name>
<dbReference type="SMART" id="SM00879">
    <property type="entry name" value="Brix"/>
    <property type="match status" value="1"/>
</dbReference>
<dbReference type="Proteomes" id="UP000256690">
    <property type="component" value="Unassembled WGS sequence"/>
</dbReference>
<organism evidence="3 4">
    <name type="scientific">Aspergillus mulundensis</name>
    <dbReference type="NCBI Taxonomy" id="1810919"/>
    <lineage>
        <taxon>Eukaryota</taxon>
        <taxon>Fungi</taxon>
        <taxon>Dikarya</taxon>
        <taxon>Ascomycota</taxon>
        <taxon>Pezizomycotina</taxon>
        <taxon>Eurotiomycetes</taxon>
        <taxon>Eurotiomycetidae</taxon>
        <taxon>Eurotiales</taxon>
        <taxon>Aspergillaceae</taxon>
        <taxon>Aspergillus</taxon>
        <taxon>Aspergillus subgen. Nidulantes</taxon>
    </lineage>
</organism>
<sequence length="445" mass="50034">MARHTKSRTQPKPPSGPANGKGSAASVSKTPKSMVIRIGGSRVGSSVSQLVKDVRLMMEPDTAVRLKERKSNRLRDYTVMAGPLGVTHLLLFSKSSTGNTNMRLALTPRGPTLNFKVESYSLCRDVEKAQKRPRGGGQDHKTPPLLVMNNFNSADADENSKVPKRLESLTTTIFQSLFPPINPQATPLQSIRRVMLLNREPASESDDEGSYVLNLRHYAITTRKTGISKRIRRLDPKEVRNREKHKSAVPNLGKLEDAADYLLDPSAAGYTSASETELDTDAEVEVAGTTTRKVLTKREMQRMKSGEKVGNKTATTEVEKRAVKLVELGPRLRLRLIKVEDGLCEGRVMWHDYIHKSQHEVDALDKNWDKKMKEKEARKKLQKENVERKKQEKAKARAEGNEVEDDEDDLDDEDLDMDDEWVSDDEVDEDQGEVEEEDGDESMDE</sequence>